<reference evidence="3" key="1">
    <citation type="submission" date="2023-10" db="EMBL/GenBank/DDBJ databases">
        <authorList>
            <person name="Chen Y."/>
            <person name="Shah S."/>
            <person name="Dougan E. K."/>
            <person name="Thang M."/>
            <person name="Chan C."/>
        </authorList>
    </citation>
    <scope>NUCLEOTIDE SEQUENCE [LARGE SCALE GENOMIC DNA]</scope>
</reference>
<feature type="non-terminal residue" evidence="3">
    <location>
        <position position="322"/>
    </location>
</feature>
<gene>
    <name evidence="3" type="ORF">PCOR1329_LOCUS68636</name>
</gene>
<dbReference type="Proteomes" id="UP001189429">
    <property type="component" value="Unassembled WGS sequence"/>
</dbReference>
<name>A0ABN9WM31_9DINO</name>
<sequence length="322" mass="33607">MAAELVEGGAPRAAAAGARAAERLVSTADLRVPAEDARVVLLDSPRNHISVVELAGVGRAVMKRFKVCDGSRQRFEAERRHLAALSASCDNVLCPLGTVDQAPTYALLLPFCQTWGSLDKVVHGAAGPLLSAAWRLCLAADCAAGVAAAHRAGVVLCDVKPANVLVGEDRVGRLSDLELAAPLHELRGPPPKHTGGPRVAAPPALRGHAAVRGARADIGVQPLPPAVVRAAARVLLRLRRPRPRRGPQRGAVGAGAVHRRGAHRRAAAHRWWRRAARRGPSAEAVAERGQRPAPLAGPLGAAGRPQAPPRAGRGALGRGRAR</sequence>
<evidence type="ECO:0000259" key="2">
    <source>
        <dbReference type="PROSITE" id="PS50011"/>
    </source>
</evidence>
<dbReference type="InterPro" id="IPR001245">
    <property type="entry name" value="Ser-Thr/Tyr_kinase_cat_dom"/>
</dbReference>
<evidence type="ECO:0000256" key="1">
    <source>
        <dbReference type="SAM" id="MobiDB-lite"/>
    </source>
</evidence>
<feature type="compositionally biased region" description="Low complexity" evidence="1">
    <location>
        <begin position="291"/>
        <end position="313"/>
    </location>
</feature>
<organism evidence="3 4">
    <name type="scientific">Prorocentrum cordatum</name>
    <dbReference type="NCBI Taxonomy" id="2364126"/>
    <lineage>
        <taxon>Eukaryota</taxon>
        <taxon>Sar</taxon>
        <taxon>Alveolata</taxon>
        <taxon>Dinophyceae</taxon>
        <taxon>Prorocentrales</taxon>
        <taxon>Prorocentraceae</taxon>
        <taxon>Prorocentrum</taxon>
    </lineage>
</organism>
<accession>A0ABN9WM31</accession>
<feature type="region of interest" description="Disordered" evidence="1">
    <location>
        <begin position="241"/>
        <end position="322"/>
    </location>
</feature>
<protein>
    <recommendedName>
        <fullName evidence="2">Protein kinase domain-containing protein</fullName>
    </recommendedName>
</protein>
<evidence type="ECO:0000313" key="3">
    <source>
        <dbReference type="EMBL" id="CAK0887646.1"/>
    </source>
</evidence>
<dbReference type="PROSITE" id="PS50011">
    <property type="entry name" value="PROTEIN_KINASE_DOM"/>
    <property type="match status" value="1"/>
</dbReference>
<comment type="caution">
    <text evidence="3">The sequence shown here is derived from an EMBL/GenBank/DDBJ whole genome shotgun (WGS) entry which is preliminary data.</text>
</comment>
<feature type="domain" description="Protein kinase" evidence="2">
    <location>
        <begin position="1"/>
        <end position="322"/>
    </location>
</feature>
<dbReference type="SMART" id="SM00220">
    <property type="entry name" value="S_TKc"/>
    <property type="match status" value="1"/>
</dbReference>
<keyword evidence="4" id="KW-1185">Reference proteome</keyword>
<dbReference type="EMBL" id="CAUYUJ010018964">
    <property type="protein sequence ID" value="CAK0887646.1"/>
    <property type="molecule type" value="Genomic_DNA"/>
</dbReference>
<dbReference type="Pfam" id="PF07714">
    <property type="entry name" value="PK_Tyr_Ser-Thr"/>
    <property type="match status" value="1"/>
</dbReference>
<evidence type="ECO:0000313" key="4">
    <source>
        <dbReference type="Proteomes" id="UP001189429"/>
    </source>
</evidence>
<dbReference type="Gene3D" id="1.10.510.10">
    <property type="entry name" value="Transferase(Phosphotransferase) domain 1"/>
    <property type="match status" value="1"/>
</dbReference>
<feature type="compositionally biased region" description="Basic residues" evidence="1">
    <location>
        <begin position="257"/>
        <end position="277"/>
    </location>
</feature>
<dbReference type="SUPFAM" id="SSF56112">
    <property type="entry name" value="Protein kinase-like (PK-like)"/>
    <property type="match status" value="1"/>
</dbReference>
<dbReference type="InterPro" id="IPR011009">
    <property type="entry name" value="Kinase-like_dom_sf"/>
</dbReference>
<proteinExistence type="predicted"/>
<dbReference type="InterPro" id="IPR000719">
    <property type="entry name" value="Prot_kinase_dom"/>
</dbReference>